<dbReference type="Pfam" id="PF13384">
    <property type="entry name" value="HTH_23"/>
    <property type="match status" value="1"/>
</dbReference>
<name>A0ABT6YSK9_9BACT</name>
<dbReference type="Proteomes" id="UP001236569">
    <property type="component" value="Unassembled WGS sequence"/>
</dbReference>
<sequence>MGTFQNTDKQKQAYRYFVMGLTAREIAKLTELSNRTIERYISLGDWKRPTDTRSLEVKVLELVQSGKSYSEASKILGVSKTTIYNYLKRQRAKE</sequence>
<dbReference type="Gene3D" id="1.10.10.60">
    <property type="entry name" value="Homeodomain-like"/>
    <property type="match status" value="1"/>
</dbReference>
<dbReference type="SUPFAM" id="SSF46894">
    <property type="entry name" value="C-terminal effector domain of the bipartite response regulators"/>
    <property type="match status" value="1"/>
</dbReference>
<dbReference type="InterPro" id="IPR009057">
    <property type="entry name" value="Homeodomain-like_sf"/>
</dbReference>
<protein>
    <submittedName>
        <fullName evidence="1">Helix-turn-helix domain-containing protein</fullName>
    </submittedName>
</protein>
<dbReference type="SUPFAM" id="SSF46689">
    <property type="entry name" value="Homeodomain-like"/>
    <property type="match status" value="1"/>
</dbReference>
<dbReference type="EMBL" id="JASHID010000014">
    <property type="protein sequence ID" value="MDI9866083.1"/>
    <property type="molecule type" value="Genomic_DNA"/>
</dbReference>
<keyword evidence="2" id="KW-1185">Reference proteome</keyword>
<evidence type="ECO:0000313" key="2">
    <source>
        <dbReference type="Proteomes" id="UP001236569"/>
    </source>
</evidence>
<comment type="caution">
    <text evidence="1">The sequence shown here is derived from an EMBL/GenBank/DDBJ whole genome shotgun (WGS) entry which is preliminary data.</text>
</comment>
<organism evidence="1 2">
    <name type="scientific">Flectobacillus longus</name>
    <dbReference type="NCBI Taxonomy" id="2984207"/>
    <lineage>
        <taxon>Bacteria</taxon>
        <taxon>Pseudomonadati</taxon>
        <taxon>Bacteroidota</taxon>
        <taxon>Cytophagia</taxon>
        <taxon>Cytophagales</taxon>
        <taxon>Flectobacillaceae</taxon>
        <taxon>Flectobacillus</taxon>
    </lineage>
</organism>
<reference evidence="1 2" key="1">
    <citation type="submission" date="2023-05" db="EMBL/GenBank/DDBJ databases">
        <title>Novel species of genus Flectobacillus isolated from stream in China.</title>
        <authorList>
            <person name="Lu H."/>
        </authorList>
    </citation>
    <scope>NUCLEOTIDE SEQUENCE [LARGE SCALE GENOMIC DNA]</scope>
    <source>
        <strain evidence="1 2">DC10W</strain>
    </source>
</reference>
<accession>A0ABT6YSK9</accession>
<evidence type="ECO:0000313" key="1">
    <source>
        <dbReference type="EMBL" id="MDI9866083.1"/>
    </source>
</evidence>
<proteinExistence type="predicted"/>
<dbReference type="InterPro" id="IPR016032">
    <property type="entry name" value="Sig_transdc_resp-reg_C-effctor"/>
</dbReference>
<dbReference type="RefSeq" id="WP_283370977.1">
    <property type="nucleotide sequence ID" value="NZ_JASHID010000014.1"/>
</dbReference>
<gene>
    <name evidence="1" type="ORF">QM480_17205</name>
</gene>